<dbReference type="InterPro" id="IPR015946">
    <property type="entry name" value="KH_dom-like_a/b"/>
</dbReference>
<dbReference type="RefSeq" id="WP_094764290.1">
    <property type="nucleotide sequence ID" value="NZ_FUKQ01000024.1"/>
</dbReference>
<dbReference type="InterPro" id="IPR036102">
    <property type="entry name" value="OsmC/Ohrsf"/>
</dbReference>
<dbReference type="OrthoDB" id="4864805at2"/>
<sequence length="146" mass="15775">MAEDRRRVELTRTSTGNYQARNQAGVTVEVGISEDLFSPVELLLAAIGACSAIDVDVVTSRRAEPTDFRVEVSGDKTTDESDGARMQDIVVDFTALFGDDEKAGEAAGLVERLVRLSHDKDCTVSRTVELPTRLRMDVAGRTVAGS</sequence>
<dbReference type="Pfam" id="PF02566">
    <property type="entry name" value="OsmC"/>
    <property type="match status" value="1"/>
</dbReference>
<dbReference type="Proteomes" id="UP000188342">
    <property type="component" value="Unassembled WGS sequence"/>
</dbReference>
<protein>
    <submittedName>
        <fullName evidence="1">COG1765: Predicted redox protein, regulator of disulfide bond formation</fullName>
    </submittedName>
</protein>
<organism evidence="1 2">
    <name type="scientific">Luteococcus japonicus LSP_Lj1</name>
    <dbReference type="NCBI Taxonomy" id="1255658"/>
    <lineage>
        <taxon>Bacteria</taxon>
        <taxon>Bacillati</taxon>
        <taxon>Actinomycetota</taxon>
        <taxon>Actinomycetes</taxon>
        <taxon>Propionibacteriales</taxon>
        <taxon>Propionibacteriaceae</taxon>
        <taxon>Luteococcus</taxon>
    </lineage>
</organism>
<reference evidence="1 2" key="1">
    <citation type="submission" date="2017-02" db="EMBL/GenBank/DDBJ databases">
        <authorList>
            <person name="Peterson S.W."/>
        </authorList>
    </citation>
    <scope>NUCLEOTIDE SEQUENCE [LARGE SCALE GENOMIC DNA]</scope>
    <source>
        <strain evidence="1 2">LSP_Lj1</strain>
    </source>
</reference>
<dbReference type="Gene3D" id="3.30.300.20">
    <property type="match status" value="1"/>
</dbReference>
<dbReference type="SUPFAM" id="SSF82784">
    <property type="entry name" value="OsmC-like"/>
    <property type="match status" value="1"/>
</dbReference>
<proteinExistence type="predicted"/>
<gene>
    <name evidence="1" type="ORF">FM114_06110</name>
</gene>
<dbReference type="EMBL" id="FUKQ01000024">
    <property type="protein sequence ID" value="SJN28336.1"/>
    <property type="molecule type" value="Genomic_DNA"/>
</dbReference>
<dbReference type="STRING" id="1255658.FM114_06110"/>
<evidence type="ECO:0000313" key="2">
    <source>
        <dbReference type="Proteomes" id="UP000188342"/>
    </source>
</evidence>
<name>A0A1R4J8C1_9ACTN</name>
<dbReference type="PANTHER" id="PTHR34352">
    <property type="entry name" value="PROTEIN YHFA"/>
    <property type="match status" value="1"/>
</dbReference>
<keyword evidence="2" id="KW-1185">Reference proteome</keyword>
<dbReference type="AlphaFoldDB" id="A0A1R4J8C1"/>
<accession>A0A1R4J8C1</accession>
<dbReference type="PANTHER" id="PTHR34352:SF1">
    <property type="entry name" value="PROTEIN YHFA"/>
    <property type="match status" value="1"/>
</dbReference>
<evidence type="ECO:0000313" key="1">
    <source>
        <dbReference type="EMBL" id="SJN28336.1"/>
    </source>
</evidence>
<dbReference type="InterPro" id="IPR003718">
    <property type="entry name" value="OsmC/Ohr_fam"/>
</dbReference>